<sequence>MDRRDLPAEISTRDYFCFHQSDCINYPPHLARVRNNNYGSFFLNYLWKGTTGRDCIVTTSNTGIVVVEKYFKHLREGLGLSEETHPTPQIRKIPLGIDPGQLAPPDEHLKTQAKLNLGINADDEKINILVFGRIAHHSKMDA</sequence>
<evidence type="ECO:0000313" key="1">
    <source>
        <dbReference type="EMBL" id="GKT28888.1"/>
    </source>
</evidence>
<protein>
    <submittedName>
        <fullName evidence="1">Glycosyltransferase family 4 protein</fullName>
    </submittedName>
</protein>
<keyword evidence="2" id="KW-1185">Reference proteome</keyword>
<dbReference type="Proteomes" id="UP001057375">
    <property type="component" value="Unassembled WGS sequence"/>
</dbReference>
<proteinExistence type="predicted"/>
<reference evidence="1" key="1">
    <citation type="submission" date="2022-03" db="EMBL/GenBank/DDBJ databases">
        <title>Draft genome sequence of Aduncisulcus paluster, a free-living microaerophilic Fornicata.</title>
        <authorList>
            <person name="Yuyama I."/>
            <person name="Kume K."/>
            <person name="Tamura T."/>
            <person name="Inagaki Y."/>
            <person name="Hashimoto T."/>
        </authorList>
    </citation>
    <scope>NUCLEOTIDE SEQUENCE</scope>
    <source>
        <strain evidence="1">NY0171</strain>
    </source>
</reference>
<comment type="caution">
    <text evidence="1">The sequence shown here is derived from an EMBL/GenBank/DDBJ whole genome shotgun (WGS) entry which is preliminary data.</text>
</comment>
<evidence type="ECO:0000313" key="2">
    <source>
        <dbReference type="Proteomes" id="UP001057375"/>
    </source>
</evidence>
<accession>A0ABQ5K8K1</accession>
<dbReference type="SUPFAM" id="SSF53756">
    <property type="entry name" value="UDP-Glycosyltransferase/glycogen phosphorylase"/>
    <property type="match status" value="1"/>
</dbReference>
<organism evidence="1 2">
    <name type="scientific">Aduncisulcus paluster</name>
    <dbReference type="NCBI Taxonomy" id="2918883"/>
    <lineage>
        <taxon>Eukaryota</taxon>
        <taxon>Metamonada</taxon>
        <taxon>Carpediemonas-like organisms</taxon>
        <taxon>Aduncisulcus</taxon>
    </lineage>
</organism>
<gene>
    <name evidence="1" type="ORF">ADUPG1_000923</name>
</gene>
<dbReference type="EMBL" id="BQXS01000524">
    <property type="protein sequence ID" value="GKT28888.1"/>
    <property type="molecule type" value="Genomic_DNA"/>
</dbReference>
<name>A0ABQ5K8K1_9EUKA</name>